<dbReference type="Proteomes" id="UP000663852">
    <property type="component" value="Unassembled WGS sequence"/>
</dbReference>
<dbReference type="EMBL" id="CAJNOJ010000002">
    <property type="protein sequence ID" value="CAF0730952.1"/>
    <property type="molecule type" value="Genomic_DNA"/>
</dbReference>
<dbReference type="Proteomes" id="UP000663828">
    <property type="component" value="Unassembled WGS sequence"/>
</dbReference>
<evidence type="ECO:0000313" key="1">
    <source>
        <dbReference type="EMBL" id="CAF0730952.1"/>
    </source>
</evidence>
<evidence type="ECO:0000313" key="3">
    <source>
        <dbReference type="Proteomes" id="UP000663828"/>
    </source>
</evidence>
<protein>
    <submittedName>
        <fullName evidence="2">Uncharacterized protein</fullName>
    </submittedName>
</protein>
<proteinExistence type="predicted"/>
<gene>
    <name evidence="1" type="ORF">EDS130_LOCUS1108</name>
    <name evidence="2" type="ORF">XAT740_LOCUS59804</name>
</gene>
<name>A0A816GQH2_ADIRI</name>
<accession>A0A816GQH2</accession>
<comment type="caution">
    <text evidence="2">The sequence shown here is derived from an EMBL/GenBank/DDBJ whole genome shotgun (WGS) entry which is preliminary data.</text>
</comment>
<keyword evidence="3" id="KW-1185">Reference proteome</keyword>
<sequence>MVHQLLIINVEVSSKLMPFFHNKSSSNGTYYASCGLVETFLIDAAVLRSLLSDEKISRSIYNELAVHVITNNYQSLVHLTRPQLKAFLNEKAIFYKNQSNLTIELQPNQRLLLLSGTISCYSSNDQ</sequence>
<reference evidence="2" key="1">
    <citation type="submission" date="2021-02" db="EMBL/GenBank/DDBJ databases">
        <authorList>
            <person name="Nowell W R."/>
        </authorList>
    </citation>
    <scope>NUCLEOTIDE SEQUENCE</scope>
</reference>
<evidence type="ECO:0000313" key="2">
    <source>
        <dbReference type="EMBL" id="CAF1677044.1"/>
    </source>
</evidence>
<dbReference type="EMBL" id="CAJNOR010014161">
    <property type="protein sequence ID" value="CAF1677044.1"/>
    <property type="molecule type" value="Genomic_DNA"/>
</dbReference>
<dbReference type="AlphaFoldDB" id="A0A816GQH2"/>
<organism evidence="2 3">
    <name type="scientific">Adineta ricciae</name>
    <name type="common">Rotifer</name>
    <dbReference type="NCBI Taxonomy" id="249248"/>
    <lineage>
        <taxon>Eukaryota</taxon>
        <taxon>Metazoa</taxon>
        <taxon>Spiralia</taxon>
        <taxon>Gnathifera</taxon>
        <taxon>Rotifera</taxon>
        <taxon>Eurotatoria</taxon>
        <taxon>Bdelloidea</taxon>
        <taxon>Adinetida</taxon>
        <taxon>Adinetidae</taxon>
        <taxon>Adineta</taxon>
    </lineage>
</organism>
<dbReference type="OrthoDB" id="10025666at2759"/>